<evidence type="ECO:0000256" key="10">
    <source>
        <dbReference type="ARBA" id="ARBA00074402"/>
    </source>
</evidence>
<dbReference type="GO" id="GO:0001664">
    <property type="term" value="F:G protein-coupled receptor binding"/>
    <property type="evidence" value="ECO:0007669"/>
    <property type="project" value="TreeGrafter"/>
</dbReference>
<keyword evidence="9" id="KW-0807">Transducer</keyword>
<gene>
    <name evidence="13" type="primary">GNA2_1</name>
    <name evidence="13" type="ORF">FGG08_004963</name>
</gene>
<dbReference type="SMART" id="SM00275">
    <property type="entry name" value="G_alpha"/>
    <property type="match status" value="1"/>
</dbReference>
<comment type="function">
    <text evidence="2">Guanine nucleotide-binding proteins (G proteins) are involved as modulators or transducers in various transmembrane signaling systems.</text>
</comment>
<keyword evidence="5 11" id="KW-0547">Nucleotide-binding</keyword>
<name>A0A9P8IAE4_9PEZI</name>
<keyword evidence="4 12" id="KW-0479">Metal-binding</keyword>
<dbReference type="GO" id="GO:0046872">
    <property type="term" value="F:metal ion binding"/>
    <property type="evidence" value="ECO:0007669"/>
    <property type="project" value="UniProtKB-KW"/>
</dbReference>
<comment type="caution">
    <text evidence="13">The sequence shown here is derived from an EMBL/GenBank/DDBJ whole genome shotgun (WGS) entry which is preliminary data.</text>
</comment>
<dbReference type="FunFam" id="3.40.50.300:FF:000692">
    <property type="entry name" value="Guanine nucleotide-binding protein subunit alpha"/>
    <property type="match status" value="1"/>
</dbReference>
<evidence type="ECO:0000256" key="4">
    <source>
        <dbReference type="ARBA" id="ARBA00022723"/>
    </source>
</evidence>
<dbReference type="GO" id="GO:0007186">
    <property type="term" value="P:G protein-coupled receptor signaling pathway"/>
    <property type="evidence" value="ECO:0007669"/>
    <property type="project" value="InterPro"/>
</dbReference>
<dbReference type="Proteomes" id="UP000698800">
    <property type="component" value="Unassembled WGS sequence"/>
</dbReference>
<feature type="binding site" evidence="12">
    <location>
        <position position="17"/>
    </location>
    <ligand>
        <name>Mg(2+)</name>
        <dbReference type="ChEBI" id="CHEBI:18420"/>
    </ligand>
</feature>
<feature type="binding site" evidence="11">
    <location>
        <begin position="145"/>
        <end position="151"/>
    </location>
    <ligand>
        <name>GTP</name>
        <dbReference type="ChEBI" id="CHEBI:37565"/>
    </ligand>
</feature>
<dbReference type="InterPro" id="IPR027417">
    <property type="entry name" value="P-loop_NTPase"/>
</dbReference>
<dbReference type="GO" id="GO:0000750">
    <property type="term" value="P:pheromone-dependent signal transduction involved in conjugation with cellular fusion"/>
    <property type="evidence" value="ECO:0007669"/>
    <property type="project" value="TreeGrafter"/>
</dbReference>
<evidence type="ECO:0000256" key="12">
    <source>
        <dbReference type="PIRSR" id="PIRSR601019-2"/>
    </source>
</evidence>
<dbReference type="Pfam" id="PF00503">
    <property type="entry name" value="G-alpha"/>
    <property type="match status" value="1"/>
</dbReference>
<evidence type="ECO:0000256" key="11">
    <source>
        <dbReference type="PIRSR" id="PIRSR601019-1"/>
    </source>
</evidence>
<feature type="binding site" evidence="11">
    <location>
        <begin position="170"/>
        <end position="174"/>
    </location>
    <ligand>
        <name>GTP</name>
        <dbReference type="ChEBI" id="CHEBI:37565"/>
    </ligand>
</feature>
<dbReference type="InterPro" id="IPR011025">
    <property type="entry name" value="GproteinA_insert"/>
</dbReference>
<dbReference type="GO" id="GO:0005525">
    <property type="term" value="F:GTP binding"/>
    <property type="evidence" value="ECO:0007669"/>
    <property type="project" value="UniProtKB-KW"/>
</dbReference>
<dbReference type="PRINTS" id="PR00318">
    <property type="entry name" value="GPROTEINA"/>
</dbReference>
<comment type="subunit">
    <text evidence="3">G proteins are composed of 3 units; alpha, beta and gamma. The alpha chain contains the guanine nucleotide binding site.</text>
</comment>
<comment type="cofactor">
    <cofactor evidence="1">
        <name>Mg(2+)</name>
        <dbReference type="ChEBI" id="CHEBI:18420"/>
    </cofactor>
</comment>
<dbReference type="InterPro" id="IPR001019">
    <property type="entry name" value="Gprotein_alpha_su"/>
</dbReference>
<sequence>MLLARCGREGAGESGKSTVLKQMKLIYASGFSIADRDNFRCIIFSNAISSLRMIFVAMEAHGMAFELEENEHNRSLISLDRTITPGQPFPAEYLAPFKSLWADKAIQKTALRGNEFALHDNLSYFFQDLDRIFSPTYVPSNQDILRSRLKTTGISETIFDLGKLTYRMFDVGGQRSERKKWIHCFENVHCVLFLVAISGYDQCLVEEMDG</sequence>
<dbReference type="SUPFAM" id="SSF47895">
    <property type="entry name" value="Transducin (alpha subunit), insertion domain"/>
    <property type="match status" value="1"/>
</dbReference>
<evidence type="ECO:0000256" key="6">
    <source>
        <dbReference type="ARBA" id="ARBA00022801"/>
    </source>
</evidence>
<protein>
    <recommendedName>
        <fullName evidence="10">Guanine nucleotide-binding protein alpha-2 subunit</fullName>
    </recommendedName>
</protein>
<dbReference type="CDD" id="cd00066">
    <property type="entry name" value="G-alpha"/>
    <property type="match status" value="1"/>
</dbReference>
<dbReference type="PANTHER" id="PTHR10218">
    <property type="entry name" value="GTP-BINDING PROTEIN ALPHA SUBUNIT"/>
    <property type="match status" value="1"/>
</dbReference>
<keyword evidence="8 11" id="KW-0342">GTP-binding</keyword>
<dbReference type="PANTHER" id="PTHR10218:SF242">
    <property type="entry name" value="GUANINE NUCLEOTIDE-BINDING PROTEIN ALPHA-1 SUBUNIT"/>
    <property type="match status" value="1"/>
</dbReference>
<keyword evidence="7 12" id="KW-0460">Magnesium</keyword>
<dbReference type="GO" id="GO:0005737">
    <property type="term" value="C:cytoplasm"/>
    <property type="evidence" value="ECO:0007669"/>
    <property type="project" value="TreeGrafter"/>
</dbReference>
<evidence type="ECO:0000313" key="13">
    <source>
        <dbReference type="EMBL" id="KAH0538465.1"/>
    </source>
</evidence>
<evidence type="ECO:0000256" key="9">
    <source>
        <dbReference type="ARBA" id="ARBA00023224"/>
    </source>
</evidence>
<dbReference type="PROSITE" id="PS51882">
    <property type="entry name" value="G_ALPHA"/>
    <property type="match status" value="1"/>
</dbReference>
<organism evidence="13 14">
    <name type="scientific">Glutinoglossum americanum</name>
    <dbReference type="NCBI Taxonomy" id="1670608"/>
    <lineage>
        <taxon>Eukaryota</taxon>
        <taxon>Fungi</taxon>
        <taxon>Dikarya</taxon>
        <taxon>Ascomycota</taxon>
        <taxon>Pezizomycotina</taxon>
        <taxon>Geoglossomycetes</taxon>
        <taxon>Geoglossales</taxon>
        <taxon>Geoglossaceae</taxon>
        <taxon>Glutinoglossum</taxon>
    </lineage>
</organism>
<evidence type="ECO:0000256" key="3">
    <source>
        <dbReference type="ARBA" id="ARBA00011356"/>
    </source>
</evidence>
<proteinExistence type="predicted"/>
<feature type="non-terminal residue" evidence="13">
    <location>
        <position position="210"/>
    </location>
</feature>
<evidence type="ECO:0000256" key="8">
    <source>
        <dbReference type="ARBA" id="ARBA00023134"/>
    </source>
</evidence>
<feature type="binding site" evidence="11">
    <location>
        <begin position="13"/>
        <end position="18"/>
    </location>
    <ligand>
        <name>GTP</name>
        <dbReference type="ChEBI" id="CHEBI:37565"/>
    </ligand>
</feature>
<dbReference type="Gene3D" id="1.10.400.10">
    <property type="entry name" value="GI Alpha 1, domain 2-like"/>
    <property type="match status" value="1"/>
</dbReference>
<dbReference type="EMBL" id="JAGHQL010000108">
    <property type="protein sequence ID" value="KAH0538465.1"/>
    <property type="molecule type" value="Genomic_DNA"/>
</dbReference>
<accession>A0A9P8IAE4</accession>
<dbReference type="GO" id="GO:0005834">
    <property type="term" value="C:heterotrimeric G-protein complex"/>
    <property type="evidence" value="ECO:0007669"/>
    <property type="project" value="TreeGrafter"/>
</dbReference>
<keyword evidence="14" id="KW-1185">Reference proteome</keyword>
<evidence type="ECO:0000256" key="1">
    <source>
        <dbReference type="ARBA" id="ARBA00001946"/>
    </source>
</evidence>
<dbReference type="GO" id="GO:0003924">
    <property type="term" value="F:GTPase activity"/>
    <property type="evidence" value="ECO:0007669"/>
    <property type="project" value="InterPro"/>
</dbReference>
<evidence type="ECO:0000256" key="5">
    <source>
        <dbReference type="ARBA" id="ARBA00022741"/>
    </source>
</evidence>
<dbReference type="AlphaFoldDB" id="A0A9P8IAE4"/>
<dbReference type="SUPFAM" id="SSF52540">
    <property type="entry name" value="P-loop containing nucleoside triphosphate hydrolases"/>
    <property type="match status" value="1"/>
</dbReference>
<dbReference type="Gene3D" id="3.40.50.300">
    <property type="entry name" value="P-loop containing nucleotide triphosphate hydrolases"/>
    <property type="match status" value="1"/>
</dbReference>
<evidence type="ECO:0000313" key="14">
    <source>
        <dbReference type="Proteomes" id="UP000698800"/>
    </source>
</evidence>
<dbReference type="GO" id="GO:0031683">
    <property type="term" value="F:G-protein beta/gamma-subunit complex binding"/>
    <property type="evidence" value="ECO:0007669"/>
    <property type="project" value="InterPro"/>
</dbReference>
<dbReference type="FunFam" id="1.10.400.10:FF:000009">
    <property type="entry name" value="Guanine nucleotide-binding protein G(O) subunit alpha"/>
    <property type="match status" value="1"/>
</dbReference>
<evidence type="ECO:0000256" key="7">
    <source>
        <dbReference type="ARBA" id="ARBA00022842"/>
    </source>
</evidence>
<evidence type="ECO:0000256" key="2">
    <source>
        <dbReference type="ARBA" id="ARBA00003069"/>
    </source>
</evidence>
<feature type="binding site" evidence="12">
    <location>
        <position position="151"/>
    </location>
    <ligand>
        <name>Mg(2+)</name>
        <dbReference type="ChEBI" id="CHEBI:18420"/>
    </ligand>
</feature>
<keyword evidence="6" id="KW-0378">Hydrolase</keyword>
<reference evidence="13" key="1">
    <citation type="submission" date="2021-03" db="EMBL/GenBank/DDBJ databases">
        <title>Comparative genomics and phylogenomic investigation of the class Geoglossomycetes provide insights into ecological specialization and systematics.</title>
        <authorList>
            <person name="Melie T."/>
            <person name="Pirro S."/>
            <person name="Miller A.N."/>
            <person name="Quandt A."/>
        </authorList>
    </citation>
    <scope>NUCLEOTIDE SEQUENCE</scope>
    <source>
        <strain evidence="13">GBOQ0MN5Z8</strain>
    </source>
</reference>
<dbReference type="OrthoDB" id="5817230at2759"/>